<sequence>MGNIDKLLSYRQAQHFKIHGCYIYGFPLHKTGRYIGEEVVTDKFGCLVISTERLQAEDAPPFEVPTHLLSECAAVWPAYRLKSATGFTGGEEYVLIAFAACRCQNDEHIPKGEDMAKLKAIFAANDFTEEPQWFTVASNEVKGSVTDKHLAMAGGQDPRDDAASHCDISASQLCLETTMSEFTFKSHLLPISKFKHGFTTSDHLKHKDIEHVPLSDSALGVHKVSSRTLHHLVTPPHPSHKSTDSQPPPEKAWEARYPKGSINPSGAIPGGFGFYLSGPKDFAEKLEHGAREVIFGYRMMLEPGWEWVKGGKLPGVFGGVGDLAYGCTGGRQDQRCHCFDLRPMWRAKSAGELYAYLPMTKVNNSQLLAAPPESKANPDYGISVGRGSFHLDIAVGRWVSLVFRLKMNDVGAHNGTIRSCWHSARYKCGSTVSL</sequence>
<comment type="caution">
    <text evidence="3">The sequence shown here is derived from an EMBL/GenBank/DDBJ whole genome shotgun (WGS) entry which is preliminary data.</text>
</comment>
<dbReference type="PANTHER" id="PTHR40124:SF1">
    <property type="entry name" value="DISAGGREGATASE RELATED REPEAT PROTEIN"/>
    <property type="match status" value="1"/>
</dbReference>
<evidence type="ECO:0000256" key="1">
    <source>
        <dbReference type="SAM" id="MobiDB-lite"/>
    </source>
</evidence>
<dbReference type="Gene3D" id="2.60.120.200">
    <property type="match status" value="1"/>
</dbReference>
<evidence type="ECO:0000313" key="3">
    <source>
        <dbReference type="EMBL" id="KAF5372661.1"/>
    </source>
</evidence>
<evidence type="ECO:0000313" key="4">
    <source>
        <dbReference type="Proteomes" id="UP000565441"/>
    </source>
</evidence>
<protein>
    <recommendedName>
        <fullName evidence="2">Polysaccharide lyase 14 domain-containing protein</fullName>
    </recommendedName>
</protein>
<name>A0A8H5GWN3_9AGAR</name>
<evidence type="ECO:0000259" key="2">
    <source>
        <dbReference type="Pfam" id="PF21294"/>
    </source>
</evidence>
<dbReference type="Proteomes" id="UP000565441">
    <property type="component" value="Unassembled WGS sequence"/>
</dbReference>
<reference evidence="3 4" key="1">
    <citation type="journal article" date="2020" name="ISME J.">
        <title>Uncovering the hidden diversity of litter-decomposition mechanisms in mushroom-forming fungi.</title>
        <authorList>
            <person name="Floudas D."/>
            <person name="Bentzer J."/>
            <person name="Ahren D."/>
            <person name="Johansson T."/>
            <person name="Persson P."/>
            <person name="Tunlid A."/>
        </authorList>
    </citation>
    <scope>NUCLEOTIDE SEQUENCE [LARGE SCALE GENOMIC DNA]</scope>
    <source>
        <strain evidence="3 4">CBS 661.87</strain>
    </source>
</reference>
<dbReference type="OrthoDB" id="3337916at2759"/>
<proteinExistence type="predicted"/>
<gene>
    <name evidence="3" type="ORF">D9615_009869</name>
</gene>
<dbReference type="AlphaFoldDB" id="A0A8H5GWN3"/>
<feature type="domain" description="Polysaccharide lyase 14" evidence="2">
    <location>
        <begin position="250"/>
        <end position="420"/>
    </location>
</feature>
<dbReference type="PANTHER" id="PTHR40124">
    <property type="match status" value="1"/>
</dbReference>
<feature type="region of interest" description="Disordered" evidence="1">
    <location>
        <begin position="231"/>
        <end position="252"/>
    </location>
</feature>
<keyword evidence="4" id="KW-1185">Reference proteome</keyword>
<dbReference type="EMBL" id="JAACJP010000042">
    <property type="protein sequence ID" value="KAF5372661.1"/>
    <property type="molecule type" value="Genomic_DNA"/>
</dbReference>
<dbReference type="InterPro" id="IPR048958">
    <property type="entry name" value="Polysacc_lyase_14"/>
</dbReference>
<accession>A0A8H5GWN3</accession>
<dbReference type="Pfam" id="PF21294">
    <property type="entry name" value="Polysacc_lyase_14"/>
    <property type="match status" value="1"/>
</dbReference>
<organism evidence="3 4">
    <name type="scientific">Tricholomella constricta</name>
    <dbReference type="NCBI Taxonomy" id="117010"/>
    <lineage>
        <taxon>Eukaryota</taxon>
        <taxon>Fungi</taxon>
        <taxon>Dikarya</taxon>
        <taxon>Basidiomycota</taxon>
        <taxon>Agaricomycotina</taxon>
        <taxon>Agaricomycetes</taxon>
        <taxon>Agaricomycetidae</taxon>
        <taxon>Agaricales</taxon>
        <taxon>Tricholomatineae</taxon>
        <taxon>Lyophyllaceae</taxon>
        <taxon>Tricholomella</taxon>
    </lineage>
</organism>